<dbReference type="CDD" id="cd00167">
    <property type="entry name" value="SANT"/>
    <property type="match status" value="1"/>
</dbReference>
<gene>
    <name evidence="10" type="ORF">CJ030_MR7G027340</name>
</gene>
<reference evidence="10 11" key="1">
    <citation type="journal article" date="2019" name="Plant Biotechnol. J.">
        <title>The red bayberry genome and genetic basis of sex determination.</title>
        <authorList>
            <person name="Jia H.M."/>
            <person name="Jia H.J."/>
            <person name="Cai Q.L."/>
            <person name="Wang Y."/>
            <person name="Zhao H.B."/>
            <person name="Yang W.F."/>
            <person name="Wang G.Y."/>
            <person name="Li Y.H."/>
            <person name="Zhan D.L."/>
            <person name="Shen Y.T."/>
            <person name="Niu Q.F."/>
            <person name="Chang L."/>
            <person name="Qiu J."/>
            <person name="Zhao L."/>
            <person name="Xie H.B."/>
            <person name="Fu W.Y."/>
            <person name="Jin J."/>
            <person name="Li X.W."/>
            <person name="Jiao Y."/>
            <person name="Zhou C.C."/>
            <person name="Tu T."/>
            <person name="Chai C.Y."/>
            <person name="Gao J.L."/>
            <person name="Fan L.J."/>
            <person name="van de Weg E."/>
            <person name="Wang J.Y."/>
            <person name="Gao Z.S."/>
        </authorList>
    </citation>
    <scope>NUCLEOTIDE SEQUENCE [LARGE SCALE GENOMIC DNA]</scope>
    <source>
        <tissue evidence="10">Leaves</tissue>
    </source>
</reference>
<evidence type="ECO:0000256" key="7">
    <source>
        <dbReference type="ARBA" id="ARBA00023242"/>
    </source>
</evidence>
<dbReference type="EMBL" id="RXIC02000025">
    <property type="protein sequence ID" value="KAB1208247.1"/>
    <property type="molecule type" value="Genomic_DNA"/>
</dbReference>
<organism evidence="10 11">
    <name type="scientific">Morella rubra</name>
    <name type="common">Chinese bayberry</name>
    <dbReference type="NCBI Taxonomy" id="262757"/>
    <lineage>
        <taxon>Eukaryota</taxon>
        <taxon>Viridiplantae</taxon>
        <taxon>Streptophyta</taxon>
        <taxon>Embryophyta</taxon>
        <taxon>Tracheophyta</taxon>
        <taxon>Spermatophyta</taxon>
        <taxon>Magnoliopsida</taxon>
        <taxon>eudicotyledons</taxon>
        <taxon>Gunneridae</taxon>
        <taxon>Pentapetalae</taxon>
        <taxon>rosids</taxon>
        <taxon>fabids</taxon>
        <taxon>Fagales</taxon>
        <taxon>Myricaceae</taxon>
        <taxon>Morella</taxon>
    </lineage>
</organism>
<keyword evidence="11" id="KW-1185">Reference proteome</keyword>
<dbReference type="OrthoDB" id="2143914at2759"/>
<evidence type="ECO:0000259" key="8">
    <source>
        <dbReference type="PROSITE" id="PS50090"/>
    </source>
</evidence>
<dbReference type="AlphaFoldDB" id="A0A6A1V8X6"/>
<name>A0A6A1V8X6_9ROSI</name>
<dbReference type="InterPro" id="IPR001005">
    <property type="entry name" value="SANT/Myb"/>
</dbReference>
<evidence type="ECO:0000256" key="5">
    <source>
        <dbReference type="ARBA" id="ARBA00023125"/>
    </source>
</evidence>
<keyword evidence="5" id="KW-0238">DNA-binding</keyword>
<dbReference type="GO" id="GO:0003677">
    <property type="term" value="F:DNA binding"/>
    <property type="evidence" value="ECO:0007669"/>
    <property type="project" value="UniProtKB-KW"/>
</dbReference>
<proteinExistence type="predicted"/>
<feature type="domain" description="HTH myb-type" evidence="9">
    <location>
        <begin position="45"/>
        <end position="93"/>
    </location>
</feature>
<comment type="caution">
    <text evidence="10">The sequence shown here is derived from an EMBL/GenBank/DDBJ whole genome shotgun (WGS) entry which is preliminary data.</text>
</comment>
<evidence type="ECO:0000313" key="10">
    <source>
        <dbReference type="EMBL" id="KAB1208247.1"/>
    </source>
</evidence>
<dbReference type="InterPro" id="IPR017930">
    <property type="entry name" value="Myb_dom"/>
</dbReference>
<keyword evidence="3" id="KW-0677">Repeat</keyword>
<dbReference type="PANTHER" id="PTHR10641:SF586">
    <property type="entry name" value="TRANSCRIPTION FACTOR MYB16"/>
    <property type="match status" value="1"/>
</dbReference>
<dbReference type="InterPro" id="IPR015495">
    <property type="entry name" value="Myb_TF_plants"/>
</dbReference>
<feature type="domain" description="Myb-like" evidence="8">
    <location>
        <begin position="9"/>
        <end position="89"/>
    </location>
</feature>
<dbReference type="GO" id="GO:0000902">
    <property type="term" value="P:cell morphogenesis"/>
    <property type="evidence" value="ECO:0007669"/>
    <property type="project" value="UniProtKB-ARBA"/>
</dbReference>
<evidence type="ECO:0000256" key="4">
    <source>
        <dbReference type="ARBA" id="ARBA00023015"/>
    </source>
</evidence>
<keyword evidence="4" id="KW-0805">Transcription regulation</keyword>
<feature type="domain" description="HTH myb-type" evidence="9">
    <location>
        <begin position="9"/>
        <end position="38"/>
    </location>
</feature>
<dbReference type="InterPro" id="IPR009057">
    <property type="entry name" value="Homeodomain-like_sf"/>
</dbReference>
<evidence type="ECO:0000313" key="11">
    <source>
        <dbReference type="Proteomes" id="UP000516437"/>
    </source>
</evidence>
<evidence type="ECO:0000256" key="3">
    <source>
        <dbReference type="ARBA" id="ARBA00022737"/>
    </source>
</evidence>
<dbReference type="Pfam" id="PF00249">
    <property type="entry name" value="Myb_DNA-binding"/>
    <property type="match status" value="2"/>
</dbReference>
<dbReference type="GO" id="GO:1901957">
    <property type="term" value="P:regulation of cutin biosynthetic process"/>
    <property type="evidence" value="ECO:0007669"/>
    <property type="project" value="UniProtKB-ARBA"/>
</dbReference>
<evidence type="ECO:0000256" key="1">
    <source>
        <dbReference type="ARBA" id="ARBA00004123"/>
    </source>
</evidence>
<dbReference type="Gene3D" id="1.10.10.60">
    <property type="entry name" value="Homeodomain-like"/>
    <property type="match status" value="2"/>
</dbReference>
<protein>
    <submittedName>
        <fullName evidence="10">Transcription factor MYB39</fullName>
    </submittedName>
</protein>
<dbReference type="SMART" id="SM00717">
    <property type="entry name" value="SANT"/>
    <property type="match status" value="1"/>
</dbReference>
<dbReference type="Proteomes" id="UP000516437">
    <property type="component" value="Chromosome 7"/>
</dbReference>
<sequence length="357" mass="38934">MGRSPCCEKVGLKKGPWTPEEDQKLLAYIEEHGHGSWRALPANAGKFSLQEEQSIIQLHALLGNRWSAIATHLPKRTDNEIKNYWNTHLKKRLTKMGIDPVTHKPRSNAISSGSGHSKDAANISHMAQWESARLEAEARLVKESKLVSNAMQQQLSSTAPSLLINKTLAQPALPPCLDVLKAWQGVWSKSTIFAGIFPITGDDLESPTSTLNFSAENGLHVQSVALSESTVAAAVDFAKSSVICGGGIIKEIGQLPELKERFGNTIALQDMTYTPENAWFADSFRAGNENFPLSNITEGFADISVYNCDNQNSLMTAGNNLDNGDKSCTGNFDETNQNYWNSILNLVNVSSSGSPVF</sequence>
<dbReference type="PROSITE" id="PS51294">
    <property type="entry name" value="HTH_MYB"/>
    <property type="match status" value="2"/>
</dbReference>
<keyword evidence="7" id="KW-0539">Nucleus</keyword>
<evidence type="ECO:0000259" key="9">
    <source>
        <dbReference type="PROSITE" id="PS51294"/>
    </source>
</evidence>
<dbReference type="FunFam" id="1.10.10.60:FF:000099">
    <property type="entry name" value="MYB transcription factor"/>
    <property type="match status" value="1"/>
</dbReference>
<dbReference type="SUPFAM" id="SSF46689">
    <property type="entry name" value="Homeodomain-like"/>
    <property type="match status" value="1"/>
</dbReference>
<dbReference type="PROSITE" id="PS50090">
    <property type="entry name" value="MYB_LIKE"/>
    <property type="match status" value="1"/>
</dbReference>
<evidence type="ECO:0000256" key="2">
    <source>
        <dbReference type="ARBA" id="ARBA00022473"/>
    </source>
</evidence>
<comment type="subcellular location">
    <subcellularLocation>
        <location evidence="1">Nucleus</location>
    </subcellularLocation>
</comment>
<dbReference type="PANTHER" id="PTHR10641">
    <property type="entry name" value="MYB FAMILY TRANSCRIPTION FACTOR"/>
    <property type="match status" value="1"/>
</dbReference>
<accession>A0A6A1V8X6</accession>
<keyword evidence="6" id="KW-0804">Transcription</keyword>
<dbReference type="GO" id="GO:0005634">
    <property type="term" value="C:nucleus"/>
    <property type="evidence" value="ECO:0007669"/>
    <property type="project" value="UniProtKB-SubCell"/>
</dbReference>
<evidence type="ECO:0000256" key="6">
    <source>
        <dbReference type="ARBA" id="ARBA00023163"/>
    </source>
</evidence>
<keyword evidence="2" id="KW-0217">Developmental protein</keyword>